<dbReference type="STRING" id="177437.HRM2_14000"/>
<dbReference type="Proteomes" id="UP000000442">
    <property type="component" value="Chromosome"/>
</dbReference>
<sequence length="243" mass="26886">MYKKKKVTLFIQCLVDTLYPEVAEAMVSVLEDLGLELDCPTEQTCCGQPAFNAGHQSEARSAAKKFIELFEDAEVIVSPSGSCVNMVKNHYPDLFSADSSMLERARAVAAKTFEFTEFLVDILKVENLDARFPAKVTYHDSCHLNHCLGIHLQPRKLLANIRELEFIEMKDSDKCCGFGGTFAVKYADISSAMLEEKVQNIVDSGATVVTGCDMSCLMNIQGMLSRTKAQVKVMHIAQLLSAK</sequence>
<accession>C0Q9E5</accession>
<feature type="domain" description="Cysteine-rich" evidence="1">
    <location>
        <begin position="136"/>
        <end position="221"/>
    </location>
</feature>
<proteinExistence type="predicted"/>
<dbReference type="Pfam" id="PF02754">
    <property type="entry name" value="CCG"/>
    <property type="match status" value="2"/>
</dbReference>
<reference evidence="2 3" key="1">
    <citation type="journal article" date="2009" name="Environ. Microbiol.">
        <title>Genome sequence of Desulfobacterium autotrophicum HRM2, a marine sulfate reducer oxidizing organic carbon completely to carbon dioxide.</title>
        <authorList>
            <person name="Strittmatter A.W."/>
            <person name="Liesegang H."/>
            <person name="Rabus R."/>
            <person name="Decker I."/>
            <person name="Amann J."/>
            <person name="Andres S."/>
            <person name="Henne A."/>
            <person name="Fricke W.F."/>
            <person name="Martinez-Arias R."/>
            <person name="Bartels D."/>
            <person name="Goesmann A."/>
            <person name="Krause L."/>
            <person name="Puehler A."/>
            <person name="Klenk H.P."/>
            <person name="Richter M."/>
            <person name="Schuler M."/>
            <person name="Gloeckner F.O."/>
            <person name="Meyerdierks A."/>
            <person name="Gottschalk G."/>
            <person name="Amann R."/>
        </authorList>
    </citation>
    <scope>NUCLEOTIDE SEQUENCE [LARGE SCALE GENOMIC DNA]</scope>
    <source>
        <strain evidence="3">ATCC 43914 / DSM 3382 / HRM2</strain>
    </source>
</reference>
<dbReference type="eggNOG" id="COG0247">
    <property type="taxonomic scope" value="Bacteria"/>
</dbReference>
<feature type="domain" description="Cysteine-rich" evidence="1">
    <location>
        <begin position="7"/>
        <end position="88"/>
    </location>
</feature>
<protein>
    <submittedName>
        <fullName evidence="2">Cysteine-rich domain family protein (CCG family protein)</fullName>
    </submittedName>
</protein>
<name>C0Q9E5_DESAH</name>
<dbReference type="PANTHER" id="PTHR30296">
    <property type="entry name" value="UNCHARACTERIZED PROTEIN YKGE"/>
    <property type="match status" value="1"/>
</dbReference>
<evidence type="ECO:0000313" key="3">
    <source>
        <dbReference type="Proteomes" id="UP000000442"/>
    </source>
</evidence>
<dbReference type="InterPro" id="IPR004017">
    <property type="entry name" value="Cys_rich_dom"/>
</dbReference>
<gene>
    <name evidence="2" type="ordered locus">HRM2_14000</name>
</gene>
<dbReference type="AlphaFoldDB" id="C0Q9E5"/>
<evidence type="ECO:0000259" key="1">
    <source>
        <dbReference type="Pfam" id="PF02754"/>
    </source>
</evidence>
<dbReference type="HOGENOM" id="CLU_023081_1_0_7"/>
<evidence type="ECO:0000313" key="2">
    <source>
        <dbReference type="EMBL" id="ACN14509.1"/>
    </source>
</evidence>
<dbReference type="GO" id="GO:0016491">
    <property type="term" value="F:oxidoreductase activity"/>
    <property type="evidence" value="ECO:0007669"/>
    <property type="project" value="UniProtKB-ARBA"/>
</dbReference>
<dbReference type="KEGG" id="dat:HRM2_14000"/>
<dbReference type="EMBL" id="CP001087">
    <property type="protein sequence ID" value="ACN14509.1"/>
    <property type="molecule type" value="Genomic_DNA"/>
</dbReference>
<dbReference type="OrthoDB" id="5289041at2"/>
<dbReference type="GO" id="GO:0005829">
    <property type="term" value="C:cytosol"/>
    <property type="evidence" value="ECO:0007669"/>
    <property type="project" value="TreeGrafter"/>
</dbReference>
<dbReference type="PANTHER" id="PTHR30296:SF0">
    <property type="entry name" value="LACTATE UTILIZATION PROTEIN A"/>
    <property type="match status" value="1"/>
</dbReference>
<keyword evidence="3" id="KW-1185">Reference proteome</keyword>
<organism evidence="2 3">
    <name type="scientific">Desulforapulum autotrophicum (strain ATCC 43914 / DSM 3382 / VKM B-1955 / HRM2)</name>
    <name type="common">Desulfobacterium autotrophicum</name>
    <dbReference type="NCBI Taxonomy" id="177437"/>
    <lineage>
        <taxon>Bacteria</taxon>
        <taxon>Pseudomonadati</taxon>
        <taxon>Thermodesulfobacteriota</taxon>
        <taxon>Desulfobacteria</taxon>
        <taxon>Desulfobacterales</taxon>
        <taxon>Desulfobacteraceae</taxon>
        <taxon>Desulforapulum</taxon>
    </lineage>
</organism>